<sequence>MADIKNSYIRPKKEDTIVYGRIVSASTEGVVADAGQIYDEQLKIGQHELNKRIIKSGIGSFAGIPTYTQDIIDNVDPSDIPDKYILIADKESDLNTKPSREVLVNGTYVDILFSAIRALLSEVAKIRNTFRYGLNSYTDENTLMSSVLDGISDPDDEPLWAVDKEDLSSVTSLTIGHGCELTPESNLGYDEEGVVKVTGEATWNDDLTVKLITDPKIFMYFTVTNPDITIHLTNGENLTRFNINSIELPKADAYNIMVCISRMVGDAGSRYIYISIGDAIHDKVYKEGYYYDDRLNNIRNDIGYSYYPDWVTFRDTNVSMFDICSKFQDFSNQVIPSAPSELDYKYKVSHITIRSVKSEDVLLKIKDQIQNNELTFVESTKNLWIKNNNKLVKIAAGGGTTPDDGMTESEVLDLLKRQGIIREDGENLRITDLSDITFIHQDTGKKYKFFINESGDLINQEIPNDEDLLSNRVIASGVDLDSWSARGFIGRLRLAEYNKANPSNRLSETQNIGLYSDRIKIGAFYAPLDTDIVHGCTRAFIELENTSDSDFCLQGCYLHYTRPTDEKLAVYHLPLTGTIKAGGTYVIAGAYYGNKKDENAYIKVDSYDQEWYENGKLIDFTIDTSSNLGNGFALTYGNPTLTPTTYLWKTNDSSVTIFNDTKTYPNLYDPSFIDSIYFFTGVIDSSKTGYWAKLVLSIESNTMYKNTFELDPAQLAYLSANVKDSSRARWASTADVWIVDLSSPTISFPHSKELYSVANFAPKASYLNKNVCTDKSKLDVTKPNIVTCSFGIDMHKDRAFNWISVGYHDEYIWIRQKGLTDWTYRFESYKEVENAILLDASYPRRKEYSKDVNNVIYSRIVSRFPADDTQYTSHKCVINVVGSAVTGGPLVWEYVVGRPNANGNPGSYVSDVQSFTLYPETYKPVIYQITDLQGFDWLLYQVWAAAANKLNEKITEDQKSSNIIPILINTGDMTQNGTRINEWFDYYNAGHVLFNKFELMNVVGNNDLCGTNVTDLGTGDDLGKSNSFYFHVFFCYDINESVFVPIVNGKYIPSLYYFESKNYRFVMINSEITTINCNQWFNLKDGEDTVNIYTGYTIGTNKKYISSFTSIYTMVYNMLNTSKKCIAACHEMPFTVITNSNIANGQERYSRSLGPNGDKLIGSHCNLIDQTETGAGTYWLSRLLEYKGVKLMIGGHKHTYACTYPVREYFLFGLDKNSKDNFSEYSMSNTLLNDNVRFVVDGKDYTKFPLTKREDVGQAPTGFFPYTSVPTLEGGVTYFMCLATGFKLTSNKELPSANLKFSIAIPETTVKNGKDVANANLKYPMFGIIRLSDSDYNVELVRIANILTSTAKFTQYDYSTSPMKLQYFKQVSDNNYGEWVDTETIMLTV</sequence>
<organism evidence="1 2">
    <name type="scientific">uncultured phage cr124_1</name>
    <dbReference type="NCBI Taxonomy" id="2772090"/>
    <lineage>
        <taxon>Viruses</taxon>
        <taxon>Duplodnaviria</taxon>
        <taxon>Heunggongvirae</taxon>
        <taxon>Uroviricota</taxon>
        <taxon>Caudoviricetes</taxon>
        <taxon>Crassvirales</taxon>
        <taxon>Suoliviridae</taxon>
        <taxon>Oafivirinae</taxon>
        <taxon>Burzaovirus</taxon>
        <taxon>Burzaovirus faecalis</taxon>
    </lineage>
</organism>
<name>A0A7M1RUK2_9CAUD</name>
<evidence type="ECO:0000313" key="1">
    <source>
        <dbReference type="EMBL" id="QOR57502.1"/>
    </source>
</evidence>
<dbReference type="KEGG" id="vg:65131645"/>
<dbReference type="GeneID" id="65131645"/>
<reference evidence="1 2" key="1">
    <citation type="submission" date="2020-07" db="EMBL/GenBank/DDBJ databases">
        <title>Taxonomic proposal: Crassvirales, a new order of highly abundant and diverse bacterial viruses.</title>
        <authorList>
            <person name="Shkoporov A.N."/>
            <person name="Stockdale S.R."/>
            <person name="Guerin E."/>
            <person name="Ross R.P."/>
            <person name="Hill C."/>
        </authorList>
    </citation>
    <scope>NUCLEOTIDE SEQUENCE [LARGE SCALE GENOMIC DNA]</scope>
</reference>
<keyword evidence="2" id="KW-1185">Reference proteome</keyword>
<dbReference type="InterPro" id="IPR036415">
    <property type="entry name" value="Lamin_tail_dom_sf"/>
</dbReference>
<dbReference type="InterPro" id="IPR029052">
    <property type="entry name" value="Metallo-depent_PP-like"/>
</dbReference>
<dbReference type="RefSeq" id="YP_010113142.1">
    <property type="nucleotide sequence ID" value="NC_055899.1"/>
</dbReference>
<dbReference type="EMBL" id="MT774406">
    <property type="protein sequence ID" value="QOR57502.1"/>
    <property type="molecule type" value="Genomic_DNA"/>
</dbReference>
<dbReference type="SUPFAM" id="SSF74853">
    <property type="entry name" value="Lamin A/C globular tail domain"/>
    <property type="match status" value="1"/>
</dbReference>
<protein>
    <submittedName>
        <fullName evidence="1">Phosphatase</fullName>
    </submittedName>
</protein>
<dbReference type="Proteomes" id="UP000593974">
    <property type="component" value="Segment"/>
</dbReference>
<evidence type="ECO:0000313" key="2">
    <source>
        <dbReference type="Proteomes" id="UP000593974"/>
    </source>
</evidence>
<dbReference type="SUPFAM" id="SSF56300">
    <property type="entry name" value="Metallo-dependent phosphatases"/>
    <property type="match status" value="1"/>
</dbReference>
<accession>A0A7M1RUK2</accession>
<proteinExistence type="predicted"/>